<dbReference type="EMBL" id="FZOJ01000047">
    <property type="protein sequence ID" value="SNT17054.1"/>
    <property type="molecule type" value="Genomic_DNA"/>
</dbReference>
<accession>A0A239KIU5</accession>
<name>A0A239KIU5_9FIRM</name>
<sequence>MKVLYRRVEGGDIEEILMLFNKLKIESAEVTFADVVNKREIEEWLMNTNYYLYIAEVNKKIISIFRGVRGIAEKNHCILLTIATDPQYRSLGITKNLILYSLKDIKERERNIVLARAYVYNNNNKSLNTLMSCGFTVSGSVYQHHYDKKTGLYIDDIILHKILQ</sequence>
<organism evidence="2 3">
    <name type="scientific">Anaerovirgula multivorans</name>
    <dbReference type="NCBI Taxonomy" id="312168"/>
    <lineage>
        <taxon>Bacteria</taxon>
        <taxon>Bacillati</taxon>
        <taxon>Bacillota</taxon>
        <taxon>Clostridia</taxon>
        <taxon>Peptostreptococcales</taxon>
        <taxon>Natronincolaceae</taxon>
        <taxon>Anaerovirgula</taxon>
    </lineage>
</organism>
<dbReference type="InterPro" id="IPR000182">
    <property type="entry name" value="GNAT_dom"/>
</dbReference>
<keyword evidence="3" id="KW-1185">Reference proteome</keyword>
<dbReference type="CDD" id="cd04301">
    <property type="entry name" value="NAT_SF"/>
    <property type="match status" value="1"/>
</dbReference>
<dbReference type="PROSITE" id="PS51186">
    <property type="entry name" value="GNAT"/>
    <property type="match status" value="1"/>
</dbReference>
<feature type="domain" description="N-acetyltransferase" evidence="1">
    <location>
        <begin position="3"/>
        <end position="164"/>
    </location>
</feature>
<evidence type="ECO:0000313" key="3">
    <source>
        <dbReference type="Proteomes" id="UP000198304"/>
    </source>
</evidence>
<evidence type="ECO:0000313" key="2">
    <source>
        <dbReference type="EMBL" id="SNT17054.1"/>
    </source>
</evidence>
<dbReference type="InterPro" id="IPR016181">
    <property type="entry name" value="Acyl_CoA_acyltransferase"/>
</dbReference>
<dbReference type="GO" id="GO:0005840">
    <property type="term" value="C:ribosome"/>
    <property type="evidence" value="ECO:0007669"/>
    <property type="project" value="UniProtKB-KW"/>
</dbReference>
<evidence type="ECO:0000259" key="1">
    <source>
        <dbReference type="PROSITE" id="PS51186"/>
    </source>
</evidence>
<reference evidence="2 3" key="1">
    <citation type="submission" date="2017-06" db="EMBL/GenBank/DDBJ databases">
        <authorList>
            <person name="Kim H.J."/>
            <person name="Triplett B.A."/>
        </authorList>
    </citation>
    <scope>NUCLEOTIDE SEQUENCE [LARGE SCALE GENOMIC DNA]</scope>
    <source>
        <strain evidence="2 3">SCA</strain>
    </source>
</reference>
<dbReference type="Proteomes" id="UP000198304">
    <property type="component" value="Unassembled WGS sequence"/>
</dbReference>
<gene>
    <name evidence="2" type="ORF">SAMN05446037_104717</name>
</gene>
<keyword evidence="2" id="KW-0687">Ribonucleoprotein</keyword>
<dbReference type="RefSeq" id="WP_176431579.1">
    <property type="nucleotide sequence ID" value="NZ_FZOJ01000047.1"/>
</dbReference>
<protein>
    <submittedName>
        <fullName evidence="2">Ribosomal protein S18 acetylase RimI</fullName>
    </submittedName>
</protein>
<dbReference type="Gene3D" id="3.40.630.30">
    <property type="match status" value="1"/>
</dbReference>
<dbReference type="GO" id="GO:0016747">
    <property type="term" value="F:acyltransferase activity, transferring groups other than amino-acyl groups"/>
    <property type="evidence" value="ECO:0007669"/>
    <property type="project" value="InterPro"/>
</dbReference>
<dbReference type="AlphaFoldDB" id="A0A239KIU5"/>
<keyword evidence="2" id="KW-0689">Ribosomal protein</keyword>
<dbReference type="SUPFAM" id="SSF55729">
    <property type="entry name" value="Acyl-CoA N-acyltransferases (Nat)"/>
    <property type="match status" value="1"/>
</dbReference>
<proteinExistence type="predicted"/>
<dbReference type="Pfam" id="PF00583">
    <property type="entry name" value="Acetyltransf_1"/>
    <property type="match status" value="1"/>
</dbReference>